<name>A0A0B5EMT8_STRA4</name>
<keyword evidence="3" id="KW-1185">Reference proteome</keyword>
<reference evidence="2 3" key="1">
    <citation type="submission" date="2015-01" db="EMBL/GenBank/DDBJ databases">
        <title>Enhanced salinomycin production by adjusting the supply of polyketide extender units in Streptomyce albus DSM 41398.</title>
        <authorList>
            <person name="Lu C."/>
        </authorList>
    </citation>
    <scope>NUCLEOTIDE SEQUENCE [LARGE SCALE GENOMIC DNA]</scope>
    <source>
        <strain evidence="3">ATCC 21838 / DSM 41398 / FERM P-419 / JCM 4703 / NBRC 107858</strain>
    </source>
</reference>
<gene>
    <name evidence="2" type="ORF">SLNWT_2468</name>
</gene>
<dbReference type="EMBL" id="CP010519">
    <property type="protein sequence ID" value="AJE82844.1"/>
    <property type="molecule type" value="Genomic_DNA"/>
</dbReference>
<evidence type="ECO:0000256" key="1">
    <source>
        <dbReference type="SAM" id="MobiDB-lite"/>
    </source>
</evidence>
<feature type="region of interest" description="Disordered" evidence="1">
    <location>
        <begin position="28"/>
        <end position="74"/>
    </location>
</feature>
<evidence type="ECO:0000313" key="3">
    <source>
        <dbReference type="Proteomes" id="UP000031523"/>
    </source>
</evidence>
<dbReference type="AlphaFoldDB" id="A0A0B5EMT8"/>
<sequence length="74" mass="7583">MSVVPYLLGGLREGPHLSDPRAAVGPCARDALFPGNGRVPGGGSGPAPGPARRPARGRPGTRPRTCEKKSQELA</sequence>
<dbReference type="Proteomes" id="UP000031523">
    <property type="component" value="Chromosome"/>
</dbReference>
<evidence type="ECO:0000313" key="2">
    <source>
        <dbReference type="EMBL" id="AJE82844.1"/>
    </source>
</evidence>
<protein>
    <submittedName>
        <fullName evidence="2">Uncharacterized protein</fullName>
    </submittedName>
</protein>
<feature type="compositionally biased region" description="Basic and acidic residues" evidence="1">
    <location>
        <begin position="64"/>
        <end position="74"/>
    </location>
</feature>
<proteinExistence type="predicted"/>
<organism evidence="2 3">
    <name type="scientific">Streptomyces albus (strain ATCC 21838 / DSM 41398 / FERM P-419 / JCM 4703 / NBRC 107858)</name>
    <dbReference type="NCBI Taxonomy" id="1081613"/>
    <lineage>
        <taxon>Bacteria</taxon>
        <taxon>Bacillati</taxon>
        <taxon>Actinomycetota</taxon>
        <taxon>Actinomycetes</taxon>
        <taxon>Kitasatosporales</taxon>
        <taxon>Streptomycetaceae</taxon>
        <taxon>Streptomyces</taxon>
    </lineage>
</organism>
<dbReference type="KEGG" id="sals:SLNWT_2468"/>
<accession>A0A0B5EMT8</accession>